<evidence type="ECO:0000313" key="4">
    <source>
        <dbReference type="Proteomes" id="UP001168990"/>
    </source>
</evidence>
<dbReference type="Pfam" id="PF13927">
    <property type="entry name" value="Ig_3"/>
    <property type="match status" value="2"/>
</dbReference>
<dbReference type="InterPro" id="IPR007110">
    <property type="entry name" value="Ig-like_dom"/>
</dbReference>
<dbReference type="InterPro" id="IPR011029">
    <property type="entry name" value="DEATH-like_dom_sf"/>
</dbReference>
<evidence type="ECO:0000313" key="3">
    <source>
        <dbReference type="EMBL" id="KAK0173571.1"/>
    </source>
</evidence>
<protein>
    <recommendedName>
        <fullName evidence="5">Mucosa-associated lymphoid tissue lymphoma translocation protein 1</fullName>
    </recommendedName>
</protein>
<feature type="domain" description="Ig-like" evidence="2">
    <location>
        <begin position="104"/>
        <end position="189"/>
    </location>
</feature>
<dbReference type="PANTHER" id="PTHR22576:SF37">
    <property type="entry name" value="MUCOSA-ASSOCIATED LYMPHOID TISSUE LYMPHOMA TRANSLOCATION PROTEIN 1"/>
    <property type="match status" value="1"/>
</dbReference>
<dbReference type="Proteomes" id="UP001168990">
    <property type="component" value="Unassembled WGS sequence"/>
</dbReference>
<name>A0AA39FQ67_9HYME</name>
<dbReference type="InterPro" id="IPR036179">
    <property type="entry name" value="Ig-like_dom_sf"/>
</dbReference>
<dbReference type="InterPro" id="IPR003599">
    <property type="entry name" value="Ig_sub"/>
</dbReference>
<dbReference type="InterPro" id="IPR052039">
    <property type="entry name" value="Caspase-related_regulators"/>
</dbReference>
<keyword evidence="4" id="KW-1185">Reference proteome</keyword>
<feature type="domain" description="Caspase family p20" evidence="1">
    <location>
        <begin position="293"/>
        <end position="368"/>
    </location>
</feature>
<evidence type="ECO:0000259" key="2">
    <source>
        <dbReference type="PROSITE" id="PS50835"/>
    </source>
</evidence>
<dbReference type="SUPFAM" id="SSF48726">
    <property type="entry name" value="Immunoglobulin"/>
    <property type="match status" value="1"/>
</dbReference>
<feature type="domain" description="Ig-like" evidence="2">
    <location>
        <begin position="198"/>
        <end position="281"/>
    </location>
</feature>
<dbReference type="Gene3D" id="2.60.40.10">
    <property type="entry name" value="Immunoglobulins"/>
    <property type="match status" value="2"/>
</dbReference>
<dbReference type="EMBL" id="JAQQBS010000002">
    <property type="protein sequence ID" value="KAK0173571.1"/>
    <property type="molecule type" value="Genomic_DNA"/>
</dbReference>
<proteinExistence type="predicted"/>
<dbReference type="AlphaFoldDB" id="A0AA39FQ67"/>
<dbReference type="Gene3D" id="1.10.533.10">
    <property type="entry name" value="Death Domain, Fas"/>
    <property type="match status" value="1"/>
</dbReference>
<dbReference type="InterPro" id="IPR013783">
    <property type="entry name" value="Ig-like_fold"/>
</dbReference>
<comment type="caution">
    <text evidence="3">The sequence shown here is derived from an EMBL/GenBank/DDBJ whole genome shotgun (WGS) entry which is preliminary data.</text>
</comment>
<dbReference type="InterPro" id="IPR003598">
    <property type="entry name" value="Ig_sub2"/>
</dbReference>
<evidence type="ECO:0008006" key="5">
    <source>
        <dbReference type="Google" id="ProtNLM"/>
    </source>
</evidence>
<evidence type="ECO:0000259" key="1">
    <source>
        <dbReference type="PROSITE" id="PS50208"/>
    </source>
</evidence>
<dbReference type="SUPFAM" id="SSF47986">
    <property type="entry name" value="DEATH domain"/>
    <property type="match status" value="1"/>
</dbReference>
<dbReference type="SMART" id="SM00409">
    <property type="entry name" value="IG"/>
    <property type="match status" value="2"/>
</dbReference>
<dbReference type="InterPro" id="IPR029030">
    <property type="entry name" value="Caspase-like_dom_sf"/>
</dbReference>
<dbReference type="InterPro" id="IPR011600">
    <property type="entry name" value="Pept_C14_caspase"/>
</dbReference>
<dbReference type="InterPro" id="IPR001309">
    <property type="entry name" value="Pept_C14_p20"/>
</dbReference>
<reference evidence="3" key="2">
    <citation type="submission" date="2023-03" db="EMBL/GenBank/DDBJ databases">
        <authorList>
            <person name="Inwood S.N."/>
            <person name="Skelly J.G."/>
            <person name="Guhlin J."/>
            <person name="Harrop T.W.R."/>
            <person name="Goldson S.G."/>
            <person name="Dearden P.K."/>
        </authorList>
    </citation>
    <scope>NUCLEOTIDE SEQUENCE</scope>
    <source>
        <strain evidence="3">Irish</strain>
        <tissue evidence="3">Whole body</tissue>
    </source>
</reference>
<dbReference type="GO" id="GO:0004197">
    <property type="term" value="F:cysteine-type endopeptidase activity"/>
    <property type="evidence" value="ECO:0007669"/>
    <property type="project" value="InterPro"/>
</dbReference>
<dbReference type="PANTHER" id="PTHR22576">
    <property type="entry name" value="MUCOSA ASSOCIATED LYMPHOID TISSUE LYMPHOMA TRANSLOCATION PROTEIN 1/PARACASPASE"/>
    <property type="match status" value="1"/>
</dbReference>
<organism evidence="3 4">
    <name type="scientific">Microctonus aethiopoides</name>
    <dbReference type="NCBI Taxonomy" id="144406"/>
    <lineage>
        <taxon>Eukaryota</taxon>
        <taxon>Metazoa</taxon>
        <taxon>Ecdysozoa</taxon>
        <taxon>Arthropoda</taxon>
        <taxon>Hexapoda</taxon>
        <taxon>Insecta</taxon>
        <taxon>Pterygota</taxon>
        <taxon>Neoptera</taxon>
        <taxon>Endopterygota</taxon>
        <taxon>Hymenoptera</taxon>
        <taxon>Apocrita</taxon>
        <taxon>Ichneumonoidea</taxon>
        <taxon>Braconidae</taxon>
        <taxon>Euphorinae</taxon>
        <taxon>Microctonus</taxon>
    </lineage>
</organism>
<dbReference type="Gene3D" id="3.40.50.1460">
    <property type="match status" value="1"/>
</dbReference>
<sequence>MYKFDEDMSIDCVPGVVYKQLIDELSKDYCWNKLAEHVAKRLGFTESIWIKSLENNGLNNVKRLPAENLLDQLNMRMCTVGILCNLLEECNLLRALSVFHQPEPLIITEQPNCDEADVNIALGEYFKLRCQAIGLPPPSYVWYHENLPLENQNSEEINLFIDNIEREGGYKCLIAQYDLDGLTLDKKFTNTVYLKVKPTRVLIKLQPLPFVEVEKDNVLELICNAESHPEPKYQWFRDNTKLEGQTFNILRIEGFQAKHEGKYYCQITNDISEIYSNKSIVVIDLPREKAVAKIALLIANEDYDHHEKLKTPKNDVAKLAELLEQIGFQVISLMNLTVNQMKNAMKLFCSVLSDGVYGLFYFAGHGFKMQESYMLAVDAPMSFLRSDAICESELLAMVLPTDPALLVVILDTCQTVPPKESNPDIHKELPTVNEYRSRKNLRNLIQAYSTSSHRPSYERANTDYGLYVTHLCKYITRDIPVQKIFEETGKSIDIWFKGKERNQIPMFALTITKPFRLTDAIYAGKFFHN</sequence>
<dbReference type="CDD" id="cd00096">
    <property type="entry name" value="Ig"/>
    <property type="match status" value="1"/>
</dbReference>
<accession>A0AA39FQ67</accession>
<reference evidence="3" key="1">
    <citation type="journal article" date="2023" name="bioRxiv">
        <title>Scaffold-level genome assemblies of two parasitoid biocontrol wasps reveal the parthenogenesis mechanism and an associated novel virus.</title>
        <authorList>
            <person name="Inwood S."/>
            <person name="Skelly J."/>
            <person name="Guhlin J."/>
            <person name="Harrop T."/>
            <person name="Goldson S."/>
            <person name="Dearden P."/>
        </authorList>
    </citation>
    <scope>NUCLEOTIDE SEQUENCE</scope>
    <source>
        <strain evidence="3">Irish</strain>
        <tissue evidence="3">Whole body</tissue>
    </source>
</reference>
<dbReference type="SMART" id="SM00408">
    <property type="entry name" value="IGc2"/>
    <property type="match status" value="2"/>
</dbReference>
<dbReference type="SUPFAM" id="SSF52129">
    <property type="entry name" value="Caspase-like"/>
    <property type="match status" value="1"/>
</dbReference>
<dbReference type="PROSITE" id="PS50835">
    <property type="entry name" value="IG_LIKE"/>
    <property type="match status" value="2"/>
</dbReference>
<gene>
    <name evidence="3" type="ORF">PV328_006747</name>
</gene>
<dbReference type="GO" id="GO:0006508">
    <property type="term" value="P:proteolysis"/>
    <property type="evidence" value="ECO:0007669"/>
    <property type="project" value="InterPro"/>
</dbReference>
<dbReference type="PROSITE" id="PS50208">
    <property type="entry name" value="CASPASE_P20"/>
    <property type="match status" value="1"/>
</dbReference>
<dbReference type="Pfam" id="PF00656">
    <property type="entry name" value="Peptidase_C14"/>
    <property type="match status" value="1"/>
</dbReference>